<accession>A0A3B0JZN4</accession>
<feature type="region of interest" description="Disordered" evidence="1">
    <location>
        <begin position="79"/>
        <end position="104"/>
    </location>
</feature>
<keyword evidence="4" id="KW-1185">Reference proteome</keyword>
<feature type="compositionally biased region" description="Low complexity" evidence="1">
    <location>
        <begin position="188"/>
        <end position="202"/>
    </location>
</feature>
<dbReference type="AlphaFoldDB" id="A0A3B0JZN4"/>
<feature type="region of interest" description="Disordered" evidence="1">
    <location>
        <begin position="188"/>
        <end position="241"/>
    </location>
</feature>
<feature type="compositionally biased region" description="Basic and acidic residues" evidence="1">
    <location>
        <begin position="79"/>
        <end position="95"/>
    </location>
</feature>
<evidence type="ECO:0000256" key="1">
    <source>
        <dbReference type="SAM" id="MobiDB-lite"/>
    </source>
</evidence>
<protein>
    <submittedName>
        <fullName evidence="3">Uncharacterized protein</fullName>
    </submittedName>
</protein>
<feature type="compositionally biased region" description="Polar residues" evidence="1">
    <location>
        <begin position="136"/>
        <end position="156"/>
    </location>
</feature>
<evidence type="ECO:0000256" key="2">
    <source>
        <dbReference type="SAM" id="SignalP"/>
    </source>
</evidence>
<dbReference type="OMA" id="ESWSNGM"/>
<name>A0A3B0JZN4_DROGU</name>
<dbReference type="Proteomes" id="UP000268350">
    <property type="component" value="Unassembled WGS sequence"/>
</dbReference>
<feature type="chain" id="PRO_5017299525" evidence="2">
    <location>
        <begin position="30"/>
        <end position="260"/>
    </location>
</feature>
<feature type="signal peptide" evidence="2">
    <location>
        <begin position="1"/>
        <end position="29"/>
    </location>
</feature>
<dbReference type="EMBL" id="OUUW01000004">
    <property type="protein sequence ID" value="SPP79149.1"/>
    <property type="molecule type" value="Genomic_DNA"/>
</dbReference>
<keyword evidence="2" id="KW-0732">Signal</keyword>
<organism evidence="3 4">
    <name type="scientific">Drosophila guanche</name>
    <name type="common">Fruit fly</name>
    <dbReference type="NCBI Taxonomy" id="7266"/>
    <lineage>
        <taxon>Eukaryota</taxon>
        <taxon>Metazoa</taxon>
        <taxon>Ecdysozoa</taxon>
        <taxon>Arthropoda</taxon>
        <taxon>Hexapoda</taxon>
        <taxon>Insecta</taxon>
        <taxon>Pterygota</taxon>
        <taxon>Neoptera</taxon>
        <taxon>Endopterygota</taxon>
        <taxon>Diptera</taxon>
        <taxon>Brachycera</taxon>
        <taxon>Muscomorpha</taxon>
        <taxon>Ephydroidea</taxon>
        <taxon>Drosophilidae</taxon>
        <taxon>Drosophila</taxon>
        <taxon>Sophophora</taxon>
    </lineage>
</organism>
<feature type="region of interest" description="Disordered" evidence="1">
    <location>
        <begin position="136"/>
        <end position="158"/>
    </location>
</feature>
<reference evidence="4" key="1">
    <citation type="submission" date="2018-01" db="EMBL/GenBank/DDBJ databases">
        <authorList>
            <person name="Alioto T."/>
            <person name="Alioto T."/>
        </authorList>
    </citation>
    <scope>NUCLEOTIDE SEQUENCE [LARGE SCALE GENOMIC DNA]</scope>
</reference>
<evidence type="ECO:0000313" key="4">
    <source>
        <dbReference type="Proteomes" id="UP000268350"/>
    </source>
</evidence>
<sequence>MFWPKQCPGSASLLLPLLLSLLYTQNASSFLVPNELPSLLALVYSNIPALKKGTDSRLGFGFRLGENADFQVLLELGPQKETKPIGEPNKDDMSFSKRQVTPSEQKALLRQQYRQQLKEEAERLMTSTERNGATWLESWSNGMQPQKPTAKGTSRGTIRPVEESQAPNLPQQQQIQENAMQQLQQLFKMATSSSSSSSTSTTAPPPSYAGGALKLGGPSGFKLPPPALEQDSNALNNIGPARSKSEITKELMDVSLETEA</sequence>
<gene>
    <name evidence="3" type="ORF">DGUA_6G011939</name>
</gene>
<dbReference type="OrthoDB" id="8188574at2759"/>
<proteinExistence type="predicted"/>
<evidence type="ECO:0000313" key="3">
    <source>
        <dbReference type="EMBL" id="SPP79149.1"/>
    </source>
</evidence>